<name>A0ABW4HE40_9FLAO</name>
<keyword evidence="3" id="KW-1185">Reference proteome</keyword>
<accession>A0ABW4HE40</accession>
<evidence type="ECO:0000256" key="1">
    <source>
        <dbReference type="SAM" id="SignalP"/>
    </source>
</evidence>
<feature type="signal peptide" evidence="1">
    <location>
        <begin position="1"/>
        <end position="19"/>
    </location>
</feature>
<evidence type="ECO:0000313" key="2">
    <source>
        <dbReference type="EMBL" id="MFD1603794.1"/>
    </source>
</evidence>
<organism evidence="2 3">
    <name type="scientific">Flavobacterium artemisiae</name>
    <dbReference type="NCBI Taxonomy" id="2126556"/>
    <lineage>
        <taxon>Bacteria</taxon>
        <taxon>Pseudomonadati</taxon>
        <taxon>Bacteroidota</taxon>
        <taxon>Flavobacteriia</taxon>
        <taxon>Flavobacteriales</taxon>
        <taxon>Flavobacteriaceae</taxon>
        <taxon>Flavobacterium</taxon>
    </lineage>
</organism>
<evidence type="ECO:0008006" key="4">
    <source>
        <dbReference type="Google" id="ProtNLM"/>
    </source>
</evidence>
<comment type="caution">
    <text evidence="2">The sequence shown here is derived from an EMBL/GenBank/DDBJ whole genome shotgun (WGS) entry which is preliminary data.</text>
</comment>
<proteinExistence type="predicted"/>
<evidence type="ECO:0000313" key="3">
    <source>
        <dbReference type="Proteomes" id="UP001597138"/>
    </source>
</evidence>
<gene>
    <name evidence="2" type="ORF">ACFSC2_13695</name>
</gene>
<dbReference type="Proteomes" id="UP001597138">
    <property type="component" value="Unassembled WGS sequence"/>
</dbReference>
<sequence length="359" mass="42231">MKKLLFVLIVVILNYPVFAQSNDVWTSFPNKDTTLVGFKDKNGIIKIQPKFNGFTIARKFENIIAVSEEENGKWKNYYLTKQGKIVGRDSLFVFDNGPDCENEGFIRFTDRKTDKMGIFNAEGKIVIPAHYSGLTKVRNGLIIALKDAEKQQDGEHFFWKGGKEFLIDINNKILIENFTYSNELNFYSLEKTKEPNKDETRDNFLGVDGMYYSFINYDKEFKHWLKNTFLTNLTKTSLEKHSFDKITYWKEPKGWISESKTMFVHHNYNLIKLRLQQLNSPKTDYFISSDGLNQFIYESEEYEIYFNNCHESKDWMYPTMDIVINPKNKTENGQDHFEFLRTENGYKLISVSLKTDNLK</sequence>
<dbReference type="EMBL" id="JBHUDZ010000012">
    <property type="protein sequence ID" value="MFD1603794.1"/>
    <property type="molecule type" value="Genomic_DNA"/>
</dbReference>
<keyword evidence="1" id="KW-0732">Signal</keyword>
<dbReference type="RefSeq" id="WP_379814868.1">
    <property type="nucleotide sequence ID" value="NZ_JBHUDZ010000012.1"/>
</dbReference>
<protein>
    <recommendedName>
        <fullName evidence="4">WG containing repeat-containing protein</fullName>
    </recommendedName>
</protein>
<reference evidence="3" key="1">
    <citation type="journal article" date="2019" name="Int. J. Syst. Evol. Microbiol.">
        <title>The Global Catalogue of Microorganisms (GCM) 10K type strain sequencing project: providing services to taxonomists for standard genome sequencing and annotation.</title>
        <authorList>
            <consortium name="The Broad Institute Genomics Platform"/>
            <consortium name="The Broad Institute Genome Sequencing Center for Infectious Disease"/>
            <person name="Wu L."/>
            <person name="Ma J."/>
        </authorList>
    </citation>
    <scope>NUCLEOTIDE SEQUENCE [LARGE SCALE GENOMIC DNA]</scope>
    <source>
        <strain evidence="3">CCUG 70865</strain>
    </source>
</reference>
<feature type="chain" id="PRO_5045222047" description="WG containing repeat-containing protein" evidence="1">
    <location>
        <begin position="20"/>
        <end position="359"/>
    </location>
</feature>